<dbReference type="EMBL" id="LLYB01000047">
    <property type="protein sequence ID" value="KRR26161.1"/>
    <property type="molecule type" value="Genomic_DNA"/>
</dbReference>
<proteinExistence type="predicted"/>
<dbReference type="AlphaFoldDB" id="A0A0R3N236"/>
<gene>
    <name evidence="1" type="ORF">CQ14_20965</name>
</gene>
<sequence>MIIRASIRRVQSAISVLHGRRAKAGLARPLSTLASLLFLGGAIVPPAPAFAIEPGFPGQEAFLTRAIFADGRLWILSDAGTLSSVTEGQDTRVVEALPEKAFDLCVFDRHPMVITGADGPEWTLRRRAEGAWSVAATIKAEGDLLLAMDCAANRVTLLTTRRLIDLDRNRQNTVMLSETLSRGFVSAPYGTPDQFFLGINAGEWGGGLRRIDRHSGKVTVIEHNATGELCGGPLNTSCDPVTGIVSVPWKPGCIAAAVGLVHFRPHGRVVEVCGDQVKRLFYKPYGDKPSGGNTKGDEPFSAVAFFGLTRDADTLWAVGIDGIYRIGPDGTAQVVPLPRFKEIGGINLSFDLPEFVVVLTNVNQRRSISGAVPILVPRR</sequence>
<evidence type="ECO:0000313" key="1">
    <source>
        <dbReference type="EMBL" id="KRR26161.1"/>
    </source>
</evidence>
<protein>
    <submittedName>
        <fullName evidence="1">Uncharacterized protein</fullName>
    </submittedName>
</protein>
<accession>A0A0R3N236</accession>
<name>A0A0R3N236_9BRAD</name>
<reference evidence="1 2" key="1">
    <citation type="submission" date="2014-03" db="EMBL/GenBank/DDBJ databases">
        <title>Bradyrhizobium valentinum sp. nov., isolated from effective nodules of Lupinus mariae-josephae, a lupine endemic of basic-lime soils in Eastern Spain.</title>
        <authorList>
            <person name="Duran D."/>
            <person name="Rey L."/>
            <person name="Navarro A."/>
            <person name="Busquets A."/>
            <person name="Imperial J."/>
            <person name="Ruiz-Argueso T."/>
        </authorList>
    </citation>
    <scope>NUCLEOTIDE SEQUENCE [LARGE SCALE GENOMIC DNA]</scope>
    <source>
        <strain evidence="1 2">CCBAU 23086</strain>
    </source>
</reference>
<organism evidence="1 2">
    <name type="scientific">Bradyrhizobium lablabi</name>
    <dbReference type="NCBI Taxonomy" id="722472"/>
    <lineage>
        <taxon>Bacteria</taxon>
        <taxon>Pseudomonadati</taxon>
        <taxon>Pseudomonadota</taxon>
        <taxon>Alphaproteobacteria</taxon>
        <taxon>Hyphomicrobiales</taxon>
        <taxon>Nitrobacteraceae</taxon>
        <taxon>Bradyrhizobium</taxon>
    </lineage>
</organism>
<dbReference type="Proteomes" id="UP000051660">
    <property type="component" value="Unassembled WGS sequence"/>
</dbReference>
<comment type="caution">
    <text evidence="1">The sequence shown here is derived from an EMBL/GenBank/DDBJ whole genome shotgun (WGS) entry which is preliminary data.</text>
</comment>
<evidence type="ECO:0000313" key="2">
    <source>
        <dbReference type="Proteomes" id="UP000051660"/>
    </source>
</evidence>